<dbReference type="HAMAP" id="MF_01974">
    <property type="entry name" value="MetAP_1"/>
    <property type="match status" value="1"/>
</dbReference>
<evidence type="ECO:0000256" key="1">
    <source>
        <dbReference type="ARBA" id="ARBA00002521"/>
    </source>
</evidence>
<feature type="binding site" evidence="6">
    <location>
        <position position="77"/>
    </location>
    <ligand>
        <name>substrate</name>
    </ligand>
</feature>
<feature type="domain" description="Peptidase M24" evidence="8">
    <location>
        <begin position="11"/>
        <end position="238"/>
    </location>
</feature>
<feature type="binding site" evidence="6">
    <location>
        <position position="105"/>
    </location>
    <ligand>
        <name>a divalent metal cation</name>
        <dbReference type="ChEBI" id="CHEBI:60240"/>
        <label>2</label>
        <note>catalytic</note>
    </ligand>
</feature>
<dbReference type="InterPro" id="IPR000994">
    <property type="entry name" value="Pept_M24"/>
</dbReference>
<keyword evidence="4 6" id="KW-0479">Metal-binding</keyword>
<feature type="binding site" evidence="6">
    <location>
        <position position="232"/>
    </location>
    <ligand>
        <name>a divalent metal cation</name>
        <dbReference type="ChEBI" id="CHEBI:60240"/>
        <label>1</label>
    </ligand>
</feature>
<dbReference type="GO" id="GO:0070006">
    <property type="term" value="F:metalloaminopeptidase activity"/>
    <property type="evidence" value="ECO:0007669"/>
    <property type="project" value="UniProtKB-UniRule"/>
</dbReference>
<feature type="binding site" evidence="6">
    <location>
        <position position="201"/>
    </location>
    <ligand>
        <name>a divalent metal cation</name>
        <dbReference type="ChEBI" id="CHEBI:60240"/>
        <label>2</label>
        <note>catalytic</note>
    </ligand>
</feature>
<dbReference type="PANTHER" id="PTHR43330:SF27">
    <property type="entry name" value="METHIONINE AMINOPEPTIDASE"/>
    <property type="match status" value="1"/>
</dbReference>
<dbReference type="PRINTS" id="PR00599">
    <property type="entry name" value="MAPEPTIDASE"/>
</dbReference>
<dbReference type="EMBL" id="CP021235">
    <property type="protein sequence ID" value="ARS37422.1"/>
    <property type="molecule type" value="Genomic_DNA"/>
</dbReference>
<dbReference type="STRING" id="709015.GCA_000472485_03928"/>
<dbReference type="SUPFAM" id="SSF55920">
    <property type="entry name" value="Creatinase/aminopeptidase"/>
    <property type="match status" value="1"/>
</dbReference>
<keyword evidence="10" id="KW-1185">Reference proteome</keyword>
<gene>
    <name evidence="6" type="primary">map</name>
    <name evidence="9" type="ORF">CA264_19450</name>
</gene>
<dbReference type="Gene3D" id="3.90.230.10">
    <property type="entry name" value="Creatinase/methionine aminopeptidase superfamily"/>
    <property type="match status" value="1"/>
</dbReference>
<name>A0A1X9YX62_9BACT</name>
<feature type="binding site" evidence="6">
    <location>
        <position position="232"/>
    </location>
    <ligand>
        <name>a divalent metal cation</name>
        <dbReference type="ChEBI" id="CHEBI:60240"/>
        <label>2</label>
        <note>catalytic</note>
    </ligand>
</feature>
<dbReference type="Pfam" id="PF00557">
    <property type="entry name" value="Peptidase_M24"/>
    <property type="match status" value="1"/>
</dbReference>
<evidence type="ECO:0000256" key="6">
    <source>
        <dbReference type="HAMAP-Rule" id="MF_01974"/>
    </source>
</evidence>
<dbReference type="GO" id="GO:0004239">
    <property type="term" value="F:initiator methionyl aminopeptidase activity"/>
    <property type="evidence" value="ECO:0007669"/>
    <property type="project" value="UniProtKB-UniRule"/>
</dbReference>
<evidence type="ECO:0000256" key="5">
    <source>
        <dbReference type="ARBA" id="ARBA00022801"/>
    </source>
</evidence>
<dbReference type="EC" id="3.4.11.18" evidence="6 7"/>
<keyword evidence="3 6" id="KW-0645">Protease</keyword>
<dbReference type="InterPro" id="IPR036005">
    <property type="entry name" value="Creatinase/aminopeptidase-like"/>
</dbReference>
<dbReference type="RefSeq" id="WP_025609075.1">
    <property type="nucleotide sequence ID" value="NZ_CP021235.1"/>
</dbReference>
<feature type="binding site" evidence="6">
    <location>
        <position position="168"/>
    </location>
    <ligand>
        <name>a divalent metal cation</name>
        <dbReference type="ChEBI" id="CHEBI:60240"/>
        <label>2</label>
        <note>catalytic</note>
    </ligand>
</feature>
<feature type="binding site" evidence="6">
    <location>
        <position position="94"/>
    </location>
    <ligand>
        <name>a divalent metal cation</name>
        <dbReference type="ChEBI" id="CHEBI:60240"/>
        <label>1</label>
    </ligand>
</feature>
<dbReference type="InterPro" id="IPR002467">
    <property type="entry name" value="Pept_M24A_MAP1"/>
</dbReference>
<comment type="similarity">
    <text evidence="6">Belongs to the peptidase M24A family. Methionine aminopeptidase type 1 subfamily.</text>
</comment>
<dbReference type="GO" id="GO:0046872">
    <property type="term" value="F:metal ion binding"/>
    <property type="evidence" value="ECO:0007669"/>
    <property type="project" value="UniProtKB-UniRule"/>
</dbReference>
<dbReference type="PANTHER" id="PTHR43330">
    <property type="entry name" value="METHIONINE AMINOPEPTIDASE"/>
    <property type="match status" value="1"/>
</dbReference>
<feature type="binding site" evidence="6">
    <location>
        <position position="175"/>
    </location>
    <ligand>
        <name>substrate</name>
    </ligand>
</feature>
<dbReference type="GO" id="GO:0006508">
    <property type="term" value="P:proteolysis"/>
    <property type="evidence" value="ECO:0007669"/>
    <property type="project" value="UniProtKB-KW"/>
</dbReference>
<comment type="subunit">
    <text evidence="6">Monomer.</text>
</comment>
<reference evidence="10" key="1">
    <citation type="submission" date="2017-05" db="EMBL/GenBank/DDBJ databases">
        <authorList>
            <person name="Ray J."/>
            <person name="Price M."/>
            <person name="Deutschbauer A."/>
        </authorList>
    </citation>
    <scope>NUCLEOTIDE SEQUENCE [LARGE SCALE GENOMIC DNA]</scope>
    <source>
        <strain evidence="10">DSM 19842</strain>
    </source>
</reference>
<dbReference type="InterPro" id="IPR001714">
    <property type="entry name" value="Pept_M24_MAP"/>
</dbReference>
<comment type="catalytic activity">
    <reaction evidence="6 7">
        <text>Release of N-terminal amino acids, preferentially methionine, from peptides and arylamides.</text>
        <dbReference type="EC" id="3.4.11.18"/>
    </reaction>
</comment>
<proteinExistence type="inferred from homology"/>
<comment type="cofactor">
    <cofactor evidence="6">
        <name>Co(2+)</name>
        <dbReference type="ChEBI" id="CHEBI:48828"/>
    </cofactor>
    <cofactor evidence="6">
        <name>Zn(2+)</name>
        <dbReference type="ChEBI" id="CHEBI:29105"/>
    </cofactor>
    <cofactor evidence="6">
        <name>Mn(2+)</name>
        <dbReference type="ChEBI" id="CHEBI:29035"/>
    </cofactor>
    <cofactor evidence="6">
        <name>Fe(2+)</name>
        <dbReference type="ChEBI" id="CHEBI:29033"/>
    </cofactor>
    <text evidence="6">Binds 2 divalent metal cations per subunit. Has a high-affinity and a low affinity metal-binding site. The true nature of the physiological cofactor is under debate. The enzyme is active with cobalt, zinc, manganese or divalent iron ions. Most likely, methionine aminopeptidases function as mononuclear Fe(2+)-metalloproteases under physiological conditions, and the catalytically relevant metal-binding site has been assigned to the histidine-containing high-affinity site.</text>
</comment>
<dbReference type="NCBIfam" id="TIGR00500">
    <property type="entry name" value="met_pdase_I"/>
    <property type="match status" value="1"/>
</dbReference>
<dbReference type="KEGG" id="pact:CA264_19450"/>
<evidence type="ECO:0000256" key="4">
    <source>
        <dbReference type="ARBA" id="ARBA00022723"/>
    </source>
</evidence>
<protein>
    <recommendedName>
        <fullName evidence="6 7">Methionine aminopeptidase</fullName>
        <shortName evidence="6">MAP</shortName>
        <shortName evidence="6">MetAP</shortName>
        <ecNumber evidence="6 7">3.4.11.18</ecNumber>
    </recommendedName>
    <alternativeName>
        <fullName evidence="6">Peptidase M</fullName>
    </alternativeName>
</protein>
<keyword evidence="2 6" id="KW-0031">Aminopeptidase</keyword>
<comment type="function">
    <text evidence="1 6">Removes the N-terminal methionine from nascent proteins. The N-terminal methionine is often cleaved when the second residue in the primary sequence is small and uncharged (Met-Ala-, Cys, Gly, Pro, Ser, Thr, or Val). Requires deformylation of the N(alpha)-formylated initiator methionine before it can be hydrolyzed.</text>
</comment>
<evidence type="ECO:0000313" key="10">
    <source>
        <dbReference type="Proteomes" id="UP000266292"/>
    </source>
</evidence>
<dbReference type="GO" id="GO:0005829">
    <property type="term" value="C:cytosol"/>
    <property type="evidence" value="ECO:0007669"/>
    <property type="project" value="TreeGrafter"/>
</dbReference>
<evidence type="ECO:0000256" key="2">
    <source>
        <dbReference type="ARBA" id="ARBA00022438"/>
    </source>
</evidence>
<dbReference type="AlphaFoldDB" id="A0A1X9YX62"/>
<evidence type="ECO:0000256" key="7">
    <source>
        <dbReference type="RuleBase" id="RU003653"/>
    </source>
</evidence>
<evidence type="ECO:0000256" key="3">
    <source>
        <dbReference type="ARBA" id="ARBA00022670"/>
    </source>
</evidence>
<evidence type="ECO:0000313" key="9">
    <source>
        <dbReference type="EMBL" id="ARS37422.1"/>
    </source>
</evidence>
<dbReference type="Proteomes" id="UP000266292">
    <property type="component" value="Chromosome"/>
</dbReference>
<dbReference type="CDD" id="cd01086">
    <property type="entry name" value="MetAP1"/>
    <property type="match status" value="1"/>
</dbReference>
<dbReference type="OrthoDB" id="9802055at2"/>
<organism evidence="9 10">
    <name type="scientific">Pontibacter actiniarum</name>
    <dbReference type="NCBI Taxonomy" id="323450"/>
    <lineage>
        <taxon>Bacteria</taxon>
        <taxon>Pseudomonadati</taxon>
        <taxon>Bacteroidota</taxon>
        <taxon>Cytophagia</taxon>
        <taxon>Cytophagales</taxon>
        <taxon>Hymenobacteraceae</taxon>
        <taxon>Pontibacter</taxon>
    </lineage>
</organism>
<sequence length="257" mass="28236">MVFYKTEEEIELIRQSALILGKAHGEIARLIKPGVSTLALDKAAEEFIQDHGGKPSFKDYNGFPYSLCISVNSVVVHGFPSNYTLNDGDVISVDCGVYKNGFHSDSAYTHAVGNVKPEVQKLLDVTKESLYKGIEKAVVGSRLGDVGFSIQEHAEAAGFTVVRELVGHGIGRSLHESPEVPNYGKRGQGVKLQNGLVIAIEPMVNLGTRHIVQEEDGWTIRTKDNMPSAHFEHTVVVRKDKAEILTTFEYIEQAKNS</sequence>
<feature type="binding site" evidence="6">
    <location>
        <position position="105"/>
    </location>
    <ligand>
        <name>a divalent metal cation</name>
        <dbReference type="ChEBI" id="CHEBI:60240"/>
        <label>1</label>
    </ligand>
</feature>
<accession>A0A1X9YX62</accession>
<evidence type="ECO:0000259" key="8">
    <source>
        <dbReference type="Pfam" id="PF00557"/>
    </source>
</evidence>
<keyword evidence="5 6" id="KW-0378">Hydrolase</keyword>